<dbReference type="InterPro" id="IPR011691">
    <property type="entry name" value="Vesicle_transpt_SFT2"/>
</dbReference>
<sequence length="170" mass="18391">MAAALAFISGGDIEEGAVFANESPFERCGLQLSTKQRLLGFAISSGIGTVILIIFAALYSVLGDNGGVYAFMVFHFIGFLCLLISPFFLYGPMGMLKKITHPFRVVSLLTVVICLLIVEIISPILRGDATWFVLIGTVGEIFCFLFFGFSLLPCFDKILGSCCGGFFSNQ</sequence>
<accession>A0ABQ0DJV4</accession>
<evidence type="ECO:0000256" key="1">
    <source>
        <dbReference type="RuleBase" id="RU363111"/>
    </source>
</evidence>
<keyword evidence="1" id="KW-0813">Transport</keyword>
<keyword evidence="1" id="KW-0653">Protein transport</keyword>
<feature type="transmembrane region" description="Helical" evidence="1">
    <location>
        <begin position="38"/>
        <end position="62"/>
    </location>
</feature>
<proteinExistence type="inferred from homology"/>
<feature type="transmembrane region" description="Helical" evidence="1">
    <location>
        <begin position="103"/>
        <end position="125"/>
    </location>
</feature>
<protein>
    <recommendedName>
        <fullName evidence="1">Vesicle transport protein</fullName>
    </recommendedName>
</protein>
<comment type="function">
    <text evidence="1">May be involved in fusion of retrograde transport vesicles derived from an endocytic compartment with the Golgi complex.</text>
</comment>
<feature type="transmembrane region" description="Helical" evidence="1">
    <location>
        <begin position="68"/>
        <end position="91"/>
    </location>
</feature>
<keyword evidence="1" id="KW-0472">Membrane</keyword>
<dbReference type="Proteomes" id="UP001628156">
    <property type="component" value="Unassembled WGS sequence"/>
</dbReference>
<organism evidence="2 4">
    <name type="scientific">Entamoeba nuttalli</name>
    <dbReference type="NCBI Taxonomy" id="412467"/>
    <lineage>
        <taxon>Eukaryota</taxon>
        <taxon>Amoebozoa</taxon>
        <taxon>Evosea</taxon>
        <taxon>Archamoebae</taxon>
        <taxon>Mastigamoebida</taxon>
        <taxon>Entamoebidae</taxon>
        <taxon>Entamoeba</taxon>
    </lineage>
</organism>
<comment type="similarity">
    <text evidence="1">Belongs to the SFT2 family.</text>
</comment>
<dbReference type="PANTHER" id="PTHR23137">
    <property type="entry name" value="VESICLE TRANSPORT PROTEIN-RELATED"/>
    <property type="match status" value="1"/>
</dbReference>
<reference evidence="2 4" key="1">
    <citation type="journal article" date="2019" name="PLoS Negl. Trop. Dis.">
        <title>Whole genome sequencing of Entamoeba nuttalli reveals mammalian host-related molecular signatures and a novel octapeptide-repeat surface protein.</title>
        <authorList>
            <person name="Tanaka M."/>
            <person name="Makiuchi T."/>
            <person name="Komiyama T."/>
            <person name="Shiina T."/>
            <person name="Osaki K."/>
            <person name="Tachibana H."/>
        </authorList>
    </citation>
    <scope>NUCLEOTIDE SEQUENCE [LARGE SCALE GENOMIC DNA]</scope>
    <source>
        <strain evidence="2 4">P19-061405</strain>
    </source>
</reference>
<reference evidence="2" key="2">
    <citation type="submission" date="2024-08" db="EMBL/GenBank/DDBJ databases">
        <title>Draft genome assembly of Entamoeba nuttalli using a combination of long-read and short-read sequencing data.</title>
        <authorList>
            <person name="Tanaka M."/>
            <person name="Tachibana H."/>
        </authorList>
    </citation>
    <scope>NUCLEOTIDE SEQUENCE</scope>
    <source>
        <strain evidence="2">P19-061405</strain>
    </source>
</reference>
<feature type="transmembrane region" description="Helical" evidence="1">
    <location>
        <begin position="131"/>
        <end position="152"/>
    </location>
</feature>
<evidence type="ECO:0000313" key="2">
    <source>
        <dbReference type="EMBL" id="GAB1223008.1"/>
    </source>
</evidence>
<dbReference type="PANTHER" id="PTHR23137:SF6">
    <property type="entry name" value="VESICLE TRANSPORT PROTEIN"/>
    <property type="match status" value="1"/>
</dbReference>
<keyword evidence="1" id="KW-0812">Transmembrane</keyword>
<gene>
    <name evidence="2" type="ORF">ENUP19_0126G0073</name>
    <name evidence="3" type="ORF">ENUP19_0241G0003</name>
</gene>
<dbReference type="EMBL" id="BAAFRS010000241">
    <property type="protein sequence ID" value="GAB1225078.1"/>
    <property type="molecule type" value="Genomic_DNA"/>
</dbReference>
<comment type="caution">
    <text evidence="2">The sequence shown here is derived from an EMBL/GenBank/DDBJ whole genome shotgun (WGS) entry which is preliminary data.</text>
</comment>
<dbReference type="EMBL" id="BAAFRS010000126">
    <property type="protein sequence ID" value="GAB1223008.1"/>
    <property type="molecule type" value="Genomic_DNA"/>
</dbReference>
<name>A0ABQ0DJV4_9EUKA</name>
<evidence type="ECO:0000313" key="4">
    <source>
        <dbReference type="Proteomes" id="UP001628156"/>
    </source>
</evidence>
<keyword evidence="4" id="KW-1185">Reference proteome</keyword>
<evidence type="ECO:0000313" key="3">
    <source>
        <dbReference type="EMBL" id="GAB1225078.1"/>
    </source>
</evidence>
<comment type="subcellular location">
    <subcellularLocation>
        <location evidence="1">Membrane</location>
        <topology evidence="1">Multi-pass membrane protein</topology>
    </subcellularLocation>
</comment>
<keyword evidence="1" id="KW-1133">Transmembrane helix</keyword>